<dbReference type="RefSeq" id="WP_146393146.1">
    <property type="nucleotide sequence ID" value="NZ_SJPK01000014.1"/>
</dbReference>
<sequence>MIHRFTVSLHQVGPGEHTGDARGDHLDWFFAVDPETDAPLVTWSTPIAWPAVGGQPAQRLPDHRTRYLDYDGEISGDRGRVQRLVVGTYRLLENDAETMAIAVESIAEVPSASAYFAKLAAGLSESLRRVGRIDFPSASAENGFLITRQEES</sequence>
<reference evidence="1 2" key="1">
    <citation type="submission" date="2019-02" db="EMBL/GenBank/DDBJ databases">
        <title>Deep-cultivation of Planctomycetes and their phenomic and genomic characterization uncovers novel biology.</title>
        <authorList>
            <person name="Wiegand S."/>
            <person name="Jogler M."/>
            <person name="Boedeker C."/>
            <person name="Pinto D."/>
            <person name="Vollmers J."/>
            <person name="Rivas-Marin E."/>
            <person name="Kohn T."/>
            <person name="Peeters S.H."/>
            <person name="Heuer A."/>
            <person name="Rast P."/>
            <person name="Oberbeckmann S."/>
            <person name="Bunk B."/>
            <person name="Jeske O."/>
            <person name="Meyerdierks A."/>
            <person name="Storesund J.E."/>
            <person name="Kallscheuer N."/>
            <person name="Luecker S."/>
            <person name="Lage O.M."/>
            <person name="Pohl T."/>
            <person name="Merkel B.J."/>
            <person name="Hornburger P."/>
            <person name="Mueller R.-W."/>
            <person name="Bruemmer F."/>
            <person name="Labrenz M."/>
            <person name="Spormann A.M."/>
            <person name="Op Den Camp H."/>
            <person name="Overmann J."/>
            <person name="Amann R."/>
            <person name="Jetten M.S.M."/>
            <person name="Mascher T."/>
            <person name="Medema M.H."/>
            <person name="Devos D.P."/>
            <person name="Kaster A.-K."/>
            <person name="Ovreas L."/>
            <person name="Rohde M."/>
            <person name="Galperin M.Y."/>
            <person name="Jogler C."/>
        </authorList>
    </citation>
    <scope>NUCLEOTIDE SEQUENCE [LARGE SCALE GENOMIC DNA]</scope>
    <source>
        <strain evidence="1 2">CA85</strain>
    </source>
</reference>
<name>A0A5C5X0A7_9BACT</name>
<evidence type="ECO:0000313" key="1">
    <source>
        <dbReference type="EMBL" id="TWT56288.1"/>
    </source>
</evidence>
<accession>A0A5C5X0A7</accession>
<proteinExistence type="predicted"/>
<protein>
    <submittedName>
        <fullName evidence="1">Uncharacterized protein</fullName>
    </submittedName>
</protein>
<gene>
    <name evidence="1" type="ORF">CA85_42890</name>
</gene>
<dbReference type="EMBL" id="SJPK01000014">
    <property type="protein sequence ID" value="TWT56288.1"/>
    <property type="molecule type" value="Genomic_DNA"/>
</dbReference>
<organism evidence="1 2">
    <name type="scientific">Allorhodopirellula solitaria</name>
    <dbReference type="NCBI Taxonomy" id="2527987"/>
    <lineage>
        <taxon>Bacteria</taxon>
        <taxon>Pseudomonadati</taxon>
        <taxon>Planctomycetota</taxon>
        <taxon>Planctomycetia</taxon>
        <taxon>Pirellulales</taxon>
        <taxon>Pirellulaceae</taxon>
        <taxon>Allorhodopirellula</taxon>
    </lineage>
</organism>
<comment type="caution">
    <text evidence="1">The sequence shown here is derived from an EMBL/GenBank/DDBJ whole genome shotgun (WGS) entry which is preliminary data.</text>
</comment>
<evidence type="ECO:0000313" key="2">
    <source>
        <dbReference type="Proteomes" id="UP000318053"/>
    </source>
</evidence>
<keyword evidence="2" id="KW-1185">Reference proteome</keyword>
<dbReference type="Proteomes" id="UP000318053">
    <property type="component" value="Unassembled WGS sequence"/>
</dbReference>
<dbReference type="OrthoDB" id="288736at2"/>
<dbReference type="AlphaFoldDB" id="A0A5C5X0A7"/>